<organism evidence="3 4">
    <name type="scientific">Symbiodinium microadriaticum</name>
    <name type="common">Dinoflagellate</name>
    <name type="synonym">Zooxanthella microadriatica</name>
    <dbReference type="NCBI Taxonomy" id="2951"/>
    <lineage>
        <taxon>Eukaryota</taxon>
        <taxon>Sar</taxon>
        <taxon>Alveolata</taxon>
        <taxon>Dinophyceae</taxon>
        <taxon>Suessiales</taxon>
        <taxon>Symbiodiniaceae</taxon>
        <taxon>Symbiodinium</taxon>
    </lineage>
</organism>
<keyword evidence="1" id="KW-0812">Transmembrane</keyword>
<dbReference type="InterPro" id="IPR001478">
    <property type="entry name" value="PDZ"/>
</dbReference>
<dbReference type="AlphaFoldDB" id="A0A1Q9CB08"/>
<reference evidence="3 4" key="1">
    <citation type="submission" date="2016-02" db="EMBL/GenBank/DDBJ databases">
        <title>Genome analysis of coral dinoflagellate symbionts highlights evolutionary adaptations to a symbiotic lifestyle.</title>
        <authorList>
            <person name="Aranda M."/>
            <person name="Li Y."/>
            <person name="Liew Y.J."/>
            <person name="Baumgarten S."/>
            <person name="Simakov O."/>
            <person name="Wilson M."/>
            <person name="Piel J."/>
            <person name="Ashoor H."/>
            <person name="Bougouffa S."/>
            <person name="Bajic V.B."/>
            <person name="Ryu T."/>
            <person name="Ravasi T."/>
            <person name="Bayer T."/>
            <person name="Micklem G."/>
            <person name="Kim H."/>
            <person name="Bhak J."/>
            <person name="Lajeunesse T.C."/>
            <person name="Voolstra C.R."/>
        </authorList>
    </citation>
    <scope>NUCLEOTIDE SEQUENCE [LARGE SCALE GENOMIC DNA]</scope>
    <source>
        <strain evidence="3 4">CCMP2467</strain>
    </source>
</reference>
<proteinExistence type="predicted"/>
<dbReference type="EMBL" id="LSRX01001414">
    <property type="protein sequence ID" value="OLP80122.1"/>
    <property type="molecule type" value="Genomic_DNA"/>
</dbReference>
<sequence>MLAAGPRSLQRSSLRVVFFIAFIGFCCWIMAFYDPCKVEEKARKDCGFSGISPSYCMTGSCFTSRGGKLEKKTIKVSRKKGAKLGVEVTPDTGKGDLVLVQSISDGAVLEHNSNLPADSSERVMVGDAIAKVDGSAKGLTDALSRTSEKTVEIEIRRSSLPSFLKWMRSSAKPGPIETVLTDPGFKRWSKLTSQLGTVGLASWLLSGYGPASLPVWYFGFSAAVGYKLVRCCHDEHVQAKVPHCYRPVEDELPEVLQKARDASVSFAQKLAIQWRSLAEEVMASYTAANDKKKVVITWYELMCVDRQPLLRSAPRGFNTSVLRQQAVPPELYPILLKLLSPNPSERLTIAAFINSEFFMDVNVRAIRFLEQLNEKDEAQRVTFLRGLPKLLQDTKSPLCGQRVMRERAIDNLIISAAQTLWHYLVRADIMADVTI</sequence>
<gene>
    <name evidence="3" type="ORF">AK812_SmicGene39506</name>
</gene>
<protein>
    <recommendedName>
        <fullName evidence="2">PDZ domain-containing protein</fullName>
    </recommendedName>
</protein>
<dbReference type="PANTHER" id="PTHR12984:SF6">
    <property type="entry name" value="SCY1-LIKE PROTEIN 2"/>
    <property type="match status" value="1"/>
</dbReference>
<dbReference type="InterPro" id="IPR000519">
    <property type="entry name" value="P_trefoil_dom"/>
</dbReference>
<dbReference type="CDD" id="cd00111">
    <property type="entry name" value="Trefoil"/>
    <property type="match status" value="1"/>
</dbReference>
<name>A0A1Q9CB08_SYMMI</name>
<keyword evidence="4" id="KW-1185">Reference proteome</keyword>
<accession>A0A1Q9CB08</accession>
<dbReference type="InterPro" id="IPR011009">
    <property type="entry name" value="Kinase-like_dom_sf"/>
</dbReference>
<keyword evidence="1" id="KW-1133">Transmembrane helix</keyword>
<dbReference type="InterPro" id="IPR051177">
    <property type="entry name" value="CIK-Related_Protein"/>
</dbReference>
<evidence type="ECO:0000313" key="3">
    <source>
        <dbReference type="EMBL" id="OLP80122.1"/>
    </source>
</evidence>
<feature type="domain" description="PDZ" evidence="2">
    <location>
        <begin position="73"/>
        <end position="159"/>
    </location>
</feature>
<dbReference type="SUPFAM" id="SSF56112">
    <property type="entry name" value="Protein kinase-like (PK-like)"/>
    <property type="match status" value="1"/>
</dbReference>
<evidence type="ECO:0000259" key="2">
    <source>
        <dbReference type="PROSITE" id="PS50106"/>
    </source>
</evidence>
<keyword evidence="1" id="KW-0472">Membrane</keyword>
<dbReference type="PANTHER" id="PTHR12984">
    <property type="entry name" value="SCY1-RELATED S/T PROTEIN KINASE-LIKE"/>
    <property type="match status" value="1"/>
</dbReference>
<dbReference type="Proteomes" id="UP000186817">
    <property type="component" value="Unassembled WGS sequence"/>
</dbReference>
<comment type="caution">
    <text evidence="3">The sequence shown here is derived from an EMBL/GenBank/DDBJ whole genome shotgun (WGS) entry which is preliminary data.</text>
</comment>
<dbReference type="OrthoDB" id="427685at2759"/>
<feature type="transmembrane region" description="Helical" evidence="1">
    <location>
        <begin position="12"/>
        <end position="33"/>
    </location>
</feature>
<evidence type="ECO:0000313" key="4">
    <source>
        <dbReference type="Proteomes" id="UP000186817"/>
    </source>
</evidence>
<dbReference type="PROSITE" id="PS50106">
    <property type="entry name" value="PDZ"/>
    <property type="match status" value="1"/>
</dbReference>
<evidence type="ECO:0000256" key="1">
    <source>
        <dbReference type="SAM" id="Phobius"/>
    </source>
</evidence>